<evidence type="ECO:0000313" key="1">
    <source>
        <dbReference type="EMBL" id="KXU35882.1"/>
    </source>
</evidence>
<sequence>MGENILYVEESAGAREAGDLQSSWGWLARANLPHYSLMRLKLNYGAEFIRKFGFKTEPAEVAYGKDWLERDYTP</sequence>
<dbReference type="EMBL" id="LSZQ01000041">
    <property type="protein sequence ID" value="KXU35882.1"/>
    <property type="molecule type" value="Genomic_DNA"/>
</dbReference>
<dbReference type="AlphaFoldDB" id="A0A139SN12"/>
<gene>
    <name evidence="1" type="ORF">AXK11_04935</name>
</gene>
<reference evidence="2" key="1">
    <citation type="submission" date="2016-02" db="EMBL/GenBank/DDBJ databases">
        <authorList>
            <person name="Sanders J.G."/>
            <person name="Lin J.Y."/>
            <person name="Wertz J.T."/>
            <person name="Russell J.A."/>
            <person name="Moreau C.S."/>
            <person name="Powell S."/>
        </authorList>
    </citation>
    <scope>NUCLEOTIDE SEQUENCE [LARGE SCALE GENOMIC DNA]</scope>
    <source>
        <strain evidence="2">CAG34</strain>
    </source>
</reference>
<dbReference type="STRING" id="1548207.AXK11_04935"/>
<proteinExistence type="predicted"/>
<organism evidence="1 2">
    <name type="scientific">Cephaloticoccus primus</name>
    <dbReference type="NCBI Taxonomy" id="1548207"/>
    <lineage>
        <taxon>Bacteria</taxon>
        <taxon>Pseudomonadati</taxon>
        <taxon>Verrucomicrobiota</taxon>
        <taxon>Opitutia</taxon>
        <taxon>Opitutales</taxon>
        <taxon>Opitutaceae</taxon>
        <taxon>Cephaloticoccus</taxon>
    </lineage>
</organism>
<keyword evidence="2" id="KW-1185">Reference proteome</keyword>
<protein>
    <submittedName>
        <fullName evidence="1">Uncharacterized protein</fullName>
    </submittedName>
</protein>
<evidence type="ECO:0000313" key="2">
    <source>
        <dbReference type="Proteomes" id="UP000070058"/>
    </source>
</evidence>
<comment type="caution">
    <text evidence="1">The sequence shown here is derived from an EMBL/GenBank/DDBJ whole genome shotgun (WGS) entry which is preliminary data.</text>
</comment>
<dbReference type="Proteomes" id="UP000070058">
    <property type="component" value="Unassembled WGS sequence"/>
</dbReference>
<accession>A0A139SN12</accession>
<name>A0A139SN12_9BACT</name>